<dbReference type="Proteomes" id="UP000824890">
    <property type="component" value="Unassembled WGS sequence"/>
</dbReference>
<organism evidence="2 3">
    <name type="scientific">Brassica napus</name>
    <name type="common">Rape</name>
    <dbReference type="NCBI Taxonomy" id="3708"/>
    <lineage>
        <taxon>Eukaryota</taxon>
        <taxon>Viridiplantae</taxon>
        <taxon>Streptophyta</taxon>
        <taxon>Embryophyta</taxon>
        <taxon>Tracheophyta</taxon>
        <taxon>Spermatophyta</taxon>
        <taxon>Magnoliopsida</taxon>
        <taxon>eudicotyledons</taxon>
        <taxon>Gunneridae</taxon>
        <taxon>Pentapetalae</taxon>
        <taxon>rosids</taxon>
        <taxon>malvids</taxon>
        <taxon>Brassicales</taxon>
        <taxon>Brassicaceae</taxon>
        <taxon>Brassiceae</taxon>
        <taxon>Brassica</taxon>
    </lineage>
</organism>
<comment type="caution">
    <text evidence="2">The sequence shown here is derived from an EMBL/GenBank/DDBJ whole genome shotgun (WGS) entry which is preliminary data.</text>
</comment>
<sequence>SKNRTSYSLAMLFFTYSFLKRSDSHERGSTHIYSTRSVIVYHIWKEKNTTTILSMPNPYTLHADLKVDCCSITAEIPEEARELEKQLRQTLRRYRVELTISDETEEAVFPFDSEMIKLTNVRSSEVGQVMGGGDGPKDNMHGVSSLSSASANLGNNNAKKTPRLTDPALGNLPEVDGFISQNPKLKLSMLLRRFILSCCCRFF</sequence>
<evidence type="ECO:0000313" key="2">
    <source>
        <dbReference type="EMBL" id="KAH0872559.1"/>
    </source>
</evidence>
<evidence type="ECO:0000313" key="3">
    <source>
        <dbReference type="Proteomes" id="UP000824890"/>
    </source>
</evidence>
<feature type="compositionally biased region" description="Low complexity" evidence="1">
    <location>
        <begin position="144"/>
        <end position="158"/>
    </location>
</feature>
<evidence type="ECO:0000256" key="1">
    <source>
        <dbReference type="SAM" id="MobiDB-lite"/>
    </source>
</evidence>
<proteinExistence type="predicted"/>
<gene>
    <name evidence="2" type="ORF">HID58_069921</name>
</gene>
<name>A0ABQ7YX91_BRANA</name>
<accession>A0ABQ7YX91</accession>
<feature type="region of interest" description="Disordered" evidence="1">
    <location>
        <begin position="132"/>
        <end position="166"/>
    </location>
</feature>
<reference evidence="2 3" key="1">
    <citation type="submission" date="2021-05" db="EMBL/GenBank/DDBJ databases">
        <title>Genome Assembly of Synthetic Allotetraploid Brassica napus Reveals Homoeologous Exchanges between Subgenomes.</title>
        <authorList>
            <person name="Davis J.T."/>
        </authorList>
    </citation>
    <scope>NUCLEOTIDE SEQUENCE [LARGE SCALE GENOMIC DNA]</scope>
    <source>
        <strain evidence="3">cv. Da-Ae</strain>
        <tissue evidence="2">Seedling</tissue>
    </source>
</reference>
<protein>
    <submittedName>
        <fullName evidence="2">Uncharacterized protein</fullName>
    </submittedName>
</protein>
<feature type="non-terminal residue" evidence="2">
    <location>
        <position position="1"/>
    </location>
</feature>
<keyword evidence="3" id="KW-1185">Reference proteome</keyword>
<dbReference type="EMBL" id="JAGKQM010000016">
    <property type="protein sequence ID" value="KAH0872559.1"/>
    <property type="molecule type" value="Genomic_DNA"/>
</dbReference>